<dbReference type="InterPro" id="IPR035986">
    <property type="entry name" value="PKD_dom_sf"/>
</dbReference>
<feature type="domain" description="PKD" evidence="2">
    <location>
        <begin position="197"/>
        <end position="229"/>
    </location>
</feature>
<comment type="caution">
    <text evidence="3">The sequence shown here is derived from an EMBL/GenBank/DDBJ whole genome shotgun (WGS) entry which is preliminary data.</text>
</comment>
<dbReference type="Pfam" id="PF00801">
    <property type="entry name" value="PKD"/>
    <property type="match status" value="1"/>
</dbReference>
<dbReference type="Proteomes" id="UP001163046">
    <property type="component" value="Unassembled WGS sequence"/>
</dbReference>
<evidence type="ECO:0000259" key="2">
    <source>
        <dbReference type="PROSITE" id="PS50093"/>
    </source>
</evidence>
<dbReference type="EMBL" id="MU826367">
    <property type="protein sequence ID" value="KAJ7378300.1"/>
    <property type="molecule type" value="Genomic_DNA"/>
</dbReference>
<organism evidence="3 4">
    <name type="scientific">Desmophyllum pertusum</name>
    <dbReference type="NCBI Taxonomy" id="174260"/>
    <lineage>
        <taxon>Eukaryota</taxon>
        <taxon>Metazoa</taxon>
        <taxon>Cnidaria</taxon>
        <taxon>Anthozoa</taxon>
        <taxon>Hexacorallia</taxon>
        <taxon>Scleractinia</taxon>
        <taxon>Caryophylliina</taxon>
        <taxon>Caryophylliidae</taxon>
        <taxon>Desmophyllum</taxon>
    </lineage>
</organism>
<keyword evidence="4" id="KW-1185">Reference proteome</keyword>
<dbReference type="SUPFAM" id="SSF49299">
    <property type="entry name" value="PKD domain"/>
    <property type="match status" value="1"/>
</dbReference>
<dbReference type="PROSITE" id="PS50093">
    <property type="entry name" value="PKD"/>
    <property type="match status" value="1"/>
</dbReference>
<protein>
    <recommendedName>
        <fullName evidence="2">PKD domain-containing protein</fullName>
    </recommendedName>
</protein>
<feature type="chain" id="PRO_5040860807" description="PKD domain-containing protein" evidence="1">
    <location>
        <begin position="24"/>
        <end position="341"/>
    </location>
</feature>
<evidence type="ECO:0000313" key="4">
    <source>
        <dbReference type="Proteomes" id="UP001163046"/>
    </source>
</evidence>
<feature type="signal peptide" evidence="1">
    <location>
        <begin position="1"/>
        <end position="23"/>
    </location>
</feature>
<keyword evidence="1" id="KW-0732">Signal</keyword>
<sequence>MHQQASICFAAFVLLVLPSQIHSGDYKVLISNSGRTKVGEISSFDAEVVLKPEARTRHPVNENITYEFFWKVPFKPWIKHNQTTHRWNSFRWRWGSEGLKIVSVYVRILVGNGRDSTERRFHHNGYSSYYAMNRTGVTVDDLATDKINATLDAHQDLSEYKRSYMYSDETFTAGMVNLTVTIHSPPSLDLDNITCDWDFGDGTQLQNSHLKQLSHNFTTVASCTVNVTLHGWSQEGRDYIGTASKALIFTANVHPYLVIKSSPGPRIPSPSDQSYAIATNSPVTFEVKFKDPFKVITGVFIDWKFGDGASETNRKKHNNVSHISQRRNVYLVGDYQNYNQV</sequence>
<reference evidence="3" key="1">
    <citation type="submission" date="2023-01" db="EMBL/GenBank/DDBJ databases">
        <title>Genome assembly of the deep-sea coral Lophelia pertusa.</title>
        <authorList>
            <person name="Herrera S."/>
            <person name="Cordes E."/>
        </authorList>
    </citation>
    <scope>NUCLEOTIDE SEQUENCE</scope>
    <source>
        <strain evidence="3">USNM1676648</strain>
        <tissue evidence="3">Polyp</tissue>
    </source>
</reference>
<dbReference type="CDD" id="cd00146">
    <property type="entry name" value="PKD"/>
    <property type="match status" value="1"/>
</dbReference>
<dbReference type="InterPro" id="IPR000601">
    <property type="entry name" value="PKD_dom"/>
</dbReference>
<dbReference type="Gene3D" id="2.60.40.10">
    <property type="entry name" value="Immunoglobulins"/>
    <property type="match status" value="1"/>
</dbReference>
<gene>
    <name evidence="3" type="ORF">OS493_023547</name>
</gene>
<evidence type="ECO:0000256" key="1">
    <source>
        <dbReference type="SAM" id="SignalP"/>
    </source>
</evidence>
<dbReference type="AlphaFoldDB" id="A0A9X0CWN6"/>
<dbReference type="InterPro" id="IPR013783">
    <property type="entry name" value="Ig-like_fold"/>
</dbReference>
<name>A0A9X0CWN6_9CNID</name>
<accession>A0A9X0CWN6</accession>
<proteinExistence type="predicted"/>
<evidence type="ECO:0000313" key="3">
    <source>
        <dbReference type="EMBL" id="KAJ7378300.1"/>
    </source>
</evidence>
<dbReference type="OrthoDB" id="5951577at2759"/>